<proteinExistence type="predicted"/>
<dbReference type="InterPro" id="IPR013106">
    <property type="entry name" value="Ig_V-set"/>
</dbReference>
<name>A0A3Q3BXR9_HAPBU</name>
<sequence>SQQLFKLTCRTVMVVASEGSYIILPCSLSSQESLVQTRFDWRKSDDRGVFVYDAGLHYNNGLRGQDEHFRGRVSHFSDQLKFGNASIIIRNTTVADSGDYTCDFPFHQPDRETFNVTLVVGESFISENKLKTKCNKRSTHDEREVFVYDAGLHHNNRRSGQDERFRGRVSHFSDQLKFGNASIIIRNTTVADSGDYTCDFPFHQPDRETFNVTLVVGESFISAIILRSHSNLKQLASIGLSHTPLAWFKSYLSDRTQFIQLKSFTSQLSP</sequence>
<evidence type="ECO:0000256" key="3">
    <source>
        <dbReference type="ARBA" id="ARBA00023319"/>
    </source>
</evidence>
<dbReference type="Pfam" id="PF07686">
    <property type="entry name" value="V-set"/>
    <property type="match status" value="2"/>
</dbReference>
<dbReference type="InterPro" id="IPR003599">
    <property type="entry name" value="Ig_sub"/>
</dbReference>
<dbReference type="SUPFAM" id="SSF48726">
    <property type="entry name" value="Immunoglobulin"/>
    <property type="match status" value="2"/>
</dbReference>
<dbReference type="Gene3D" id="2.60.40.10">
    <property type="entry name" value="Immunoglobulins"/>
    <property type="match status" value="2"/>
</dbReference>
<dbReference type="PANTHER" id="PTHR24100:SF151">
    <property type="entry name" value="ICOS LIGAND"/>
    <property type="match status" value="1"/>
</dbReference>
<dbReference type="GO" id="GO:0009897">
    <property type="term" value="C:external side of plasma membrane"/>
    <property type="evidence" value="ECO:0007669"/>
    <property type="project" value="TreeGrafter"/>
</dbReference>
<reference evidence="5" key="1">
    <citation type="submission" date="2025-08" db="UniProtKB">
        <authorList>
            <consortium name="Ensembl"/>
        </authorList>
    </citation>
    <scope>IDENTIFICATION</scope>
</reference>
<reference evidence="5" key="2">
    <citation type="submission" date="2025-09" db="UniProtKB">
        <authorList>
            <consortium name="Ensembl"/>
        </authorList>
    </citation>
    <scope>IDENTIFICATION</scope>
</reference>
<organism evidence="5 6">
    <name type="scientific">Haplochromis burtoni</name>
    <name type="common">Burton's mouthbrooder</name>
    <name type="synonym">Chromis burtoni</name>
    <dbReference type="NCBI Taxonomy" id="8153"/>
    <lineage>
        <taxon>Eukaryota</taxon>
        <taxon>Metazoa</taxon>
        <taxon>Chordata</taxon>
        <taxon>Craniata</taxon>
        <taxon>Vertebrata</taxon>
        <taxon>Euteleostomi</taxon>
        <taxon>Actinopterygii</taxon>
        <taxon>Neopterygii</taxon>
        <taxon>Teleostei</taxon>
        <taxon>Neoteleostei</taxon>
        <taxon>Acanthomorphata</taxon>
        <taxon>Ovalentaria</taxon>
        <taxon>Cichlomorphae</taxon>
        <taxon>Cichliformes</taxon>
        <taxon>Cichlidae</taxon>
        <taxon>African cichlids</taxon>
        <taxon>Pseudocrenilabrinae</taxon>
        <taxon>Haplochromini</taxon>
        <taxon>Haplochromis</taxon>
    </lineage>
</organism>
<dbReference type="InterPro" id="IPR050504">
    <property type="entry name" value="IgSF_BTN/MOG"/>
</dbReference>
<dbReference type="GO" id="GO:0001817">
    <property type="term" value="P:regulation of cytokine production"/>
    <property type="evidence" value="ECO:0007669"/>
    <property type="project" value="TreeGrafter"/>
</dbReference>
<dbReference type="GeneTree" id="ENSGT01130000280520"/>
<dbReference type="InterPro" id="IPR007110">
    <property type="entry name" value="Ig-like_dom"/>
</dbReference>
<dbReference type="SMART" id="SM00409">
    <property type="entry name" value="IG"/>
    <property type="match status" value="2"/>
</dbReference>
<dbReference type="PANTHER" id="PTHR24100">
    <property type="entry name" value="BUTYROPHILIN"/>
    <property type="match status" value="1"/>
</dbReference>
<accession>A0A3Q3BXR9</accession>
<dbReference type="PROSITE" id="PS50835">
    <property type="entry name" value="IG_LIKE"/>
    <property type="match status" value="1"/>
</dbReference>
<comment type="subcellular location">
    <subcellularLocation>
        <location evidence="1">Membrane</location>
    </subcellularLocation>
</comment>
<dbReference type="InterPro" id="IPR036179">
    <property type="entry name" value="Ig-like_dom_sf"/>
</dbReference>
<feature type="domain" description="Ig-like" evidence="4">
    <location>
        <begin position="16"/>
        <end position="102"/>
    </location>
</feature>
<evidence type="ECO:0000256" key="1">
    <source>
        <dbReference type="ARBA" id="ARBA00004370"/>
    </source>
</evidence>
<dbReference type="SMART" id="SM00406">
    <property type="entry name" value="IGv"/>
    <property type="match status" value="1"/>
</dbReference>
<dbReference type="InterPro" id="IPR013783">
    <property type="entry name" value="Ig-like_fold"/>
</dbReference>
<evidence type="ECO:0000313" key="5">
    <source>
        <dbReference type="Ensembl" id="ENSHBUP00000008756.1"/>
    </source>
</evidence>
<evidence type="ECO:0000256" key="2">
    <source>
        <dbReference type="ARBA" id="ARBA00023136"/>
    </source>
</evidence>
<dbReference type="GO" id="GO:0005102">
    <property type="term" value="F:signaling receptor binding"/>
    <property type="evidence" value="ECO:0007669"/>
    <property type="project" value="TreeGrafter"/>
</dbReference>
<evidence type="ECO:0000313" key="6">
    <source>
        <dbReference type="Proteomes" id="UP000264840"/>
    </source>
</evidence>
<dbReference type="Proteomes" id="UP000264840">
    <property type="component" value="Unplaced"/>
</dbReference>
<dbReference type="Ensembl" id="ENSHBUT00000001414.1">
    <property type="protein sequence ID" value="ENSHBUP00000008756.1"/>
    <property type="gene ID" value="ENSHBUG00000010256.1"/>
</dbReference>
<dbReference type="GO" id="GO:0050852">
    <property type="term" value="P:T cell receptor signaling pathway"/>
    <property type="evidence" value="ECO:0007669"/>
    <property type="project" value="TreeGrafter"/>
</dbReference>
<protein>
    <recommendedName>
        <fullName evidence="4">Ig-like domain-containing protein</fullName>
    </recommendedName>
</protein>
<keyword evidence="2" id="KW-0472">Membrane</keyword>
<dbReference type="OMA" id="HICSDIC"/>
<evidence type="ECO:0000259" key="4">
    <source>
        <dbReference type="PROSITE" id="PS50835"/>
    </source>
</evidence>
<dbReference type="AlphaFoldDB" id="A0A3Q3BXR9"/>
<keyword evidence="3" id="KW-0393">Immunoglobulin domain</keyword>
<keyword evidence="6" id="KW-1185">Reference proteome</keyword>